<dbReference type="Proteomes" id="UP001311915">
    <property type="component" value="Unassembled WGS sequence"/>
</dbReference>
<name>A0AAV9L6Y2_9SOLN</name>
<accession>A0AAV9L6Y2</accession>
<sequence>MLLGCKCGLVLRVIVMEPEFSDHSPLSVSLDDRQHKSVKPFKFFNCLTQYSEFKILVQQKWSRGITASTSPLVWQKLNALKMKMKLKQLNTKELLAINNKIAELRGKLKILQRQMEQSNDHQMLCEEEKSLKLELENGIELRRVL</sequence>
<evidence type="ECO:0000313" key="2">
    <source>
        <dbReference type="EMBL" id="KAK4721097.1"/>
    </source>
</evidence>
<comment type="caution">
    <text evidence="2">The sequence shown here is derived from an EMBL/GenBank/DDBJ whole genome shotgun (WGS) entry which is preliminary data.</text>
</comment>
<evidence type="ECO:0000313" key="3">
    <source>
        <dbReference type="Proteomes" id="UP001311915"/>
    </source>
</evidence>
<keyword evidence="3" id="KW-1185">Reference proteome</keyword>
<gene>
    <name evidence="2" type="ORF">R3W88_011330</name>
</gene>
<dbReference type="AlphaFoldDB" id="A0AAV9L6Y2"/>
<keyword evidence="1" id="KW-0175">Coiled coil</keyword>
<evidence type="ECO:0000256" key="1">
    <source>
        <dbReference type="SAM" id="Coils"/>
    </source>
</evidence>
<proteinExistence type="predicted"/>
<organism evidence="2 3">
    <name type="scientific">Solanum pinnatisectum</name>
    <name type="common">tansyleaf nightshade</name>
    <dbReference type="NCBI Taxonomy" id="50273"/>
    <lineage>
        <taxon>Eukaryota</taxon>
        <taxon>Viridiplantae</taxon>
        <taxon>Streptophyta</taxon>
        <taxon>Embryophyta</taxon>
        <taxon>Tracheophyta</taxon>
        <taxon>Spermatophyta</taxon>
        <taxon>Magnoliopsida</taxon>
        <taxon>eudicotyledons</taxon>
        <taxon>Gunneridae</taxon>
        <taxon>Pentapetalae</taxon>
        <taxon>asterids</taxon>
        <taxon>lamiids</taxon>
        <taxon>Solanales</taxon>
        <taxon>Solanaceae</taxon>
        <taxon>Solanoideae</taxon>
        <taxon>Solaneae</taxon>
        <taxon>Solanum</taxon>
    </lineage>
</organism>
<dbReference type="EMBL" id="JAWPEI010000007">
    <property type="protein sequence ID" value="KAK4721097.1"/>
    <property type="molecule type" value="Genomic_DNA"/>
</dbReference>
<feature type="coiled-coil region" evidence="1">
    <location>
        <begin position="94"/>
        <end position="121"/>
    </location>
</feature>
<reference evidence="2 3" key="1">
    <citation type="submission" date="2023-10" db="EMBL/GenBank/DDBJ databases">
        <title>Genome-Wide Identification Analysis in wild type Solanum Pinnatisectum Reveals Some Genes Defensing Phytophthora Infestans.</title>
        <authorList>
            <person name="Sun C."/>
        </authorList>
    </citation>
    <scope>NUCLEOTIDE SEQUENCE [LARGE SCALE GENOMIC DNA]</scope>
    <source>
        <strain evidence="2">LQN</strain>
        <tissue evidence="2">Leaf</tissue>
    </source>
</reference>
<protein>
    <submittedName>
        <fullName evidence="2">Uncharacterized protein</fullName>
    </submittedName>
</protein>